<feature type="domain" description="Retrotransposon gag" evidence="2">
    <location>
        <begin position="32"/>
        <end position="81"/>
    </location>
</feature>
<organism evidence="3 4">
    <name type="scientific">Punica granatum</name>
    <name type="common">Pomegranate</name>
    <dbReference type="NCBI Taxonomy" id="22663"/>
    <lineage>
        <taxon>Eukaryota</taxon>
        <taxon>Viridiplantae</taxon>
        <taxon>Streptophyta</taxon>
        <taxon>Embryophyta</taxon>
        <taxon>Tracheophyta</taxon>
        <taxon>Spermatophyta</taxon>
        <taxon>Magnoliopsida</taxon>
        <taxon>eudicotyledons</taxon>
        <taxon>Gunneridae</taxon>
        <taxon>Pentapetalae</taxon>
        <taxon>rosids</taxon>
        <taxon>malvids</taxon>
        <taxon>Myrtales</taxon>
        <taxon>Lythraceae</taxon>
        <taxon>Punica</taxon>
    </lineage>
</organism>
<evidence type="ECO:0000256" key="1">
    <source>
        <dbReference type="SAM" id="MobiDB-lite"/>
    </source>
</evidence>
<protein>
    <recommendedName>
        <fullName evidence="2">Retrotransposon gag domain-containing protein</fullName>
    </recommendedName>
</protein>
<name>A0A218VV08_PUNGR</name>
<feature type="region of interest" description="Disordered" evidence="1">
    <location>
        <begin position="120"/>
        <end position="145"/>
    </location>
</feature>
<dbReference type="EMBL" id="MTKT01005813">
    <property type="protein sequence ID" value="OWM64325.1"/>
    <property type="molecule type" value="Genomic_DNA"/>
</dbReference>
<evidence type="ECO:0000313" key="3">
    <source>
        <dbReference type="EMBL" id="OWM64325.1"/>
    </source>
</evidence>
<dbReference type="Proteomes" id="UP000197138">
    <property type="component" value="Unassembled WGS sequence"/>
</dbReference>
<reference evidence="4" key="1">
    <citation type="journal article" date="2017" name="Plant J.">
        <title>The pomegranate (Punica granatum L.) genome and the genomics of punicalagin biosynthesis.</title>
        <authorList>
            <person name="Qin G."/>
            <person name="Xu C."/>
            <person name="Ming R."/>
            <person name="Tang H."/>
            <person name="Guyot R."/>
            <person name="Kramer E.M."/>
            <person name="Hu Y."/>
            <person name="Yi X."/>
            <person name="Qi Y."/>
            <person name="Xu X."/>
            <person name="Gao Z."/>
            <person name="Pan H."/>
            <person name="Jian J."/>
            <person name="Tian Y."/>
            <person name="Yue Z."/>
            <person name="Xu Y."/>
        </authorList>
    </citation>
    <scope>NUCLEOTIDE SEQUENCE [LARGE SCALE GENOMIC DNA]</scope>
    <source>
        <strain evidence="4">cv. Dabenzi</strain>
    </source>
</reference>
<dbReference type="Pfam" id="PF03732">
    <property type="entry name" value="Retrotrans_gag"/>
    <property type="match status" value="1"/>
</dbReference>
<sequence>MSAEEFLAWILDVDRFFDYYGILDDGSRVDRVVYRLKDKASTWWHGLQRNHIEAGKNSVFTWRRMKWLLKDRFLSLECEQQLFEPSSYILETDLPLEQGKTNLGDVKIIDVVIEDEKVQVEDTTSKKDSQTEEEEDVESKNQTMLERDAHVSIMNNLSFEENI</sequence>
<gene>
    <name evidence="3" type="ORF">CDL15_Pgr014115</name>
</gene>
<evidence type="ECO:0000313" key="4">
    <source>
        <dbReference type="Proteomes" id="UP000197138"/>
    </source>
</evidence>
<proteinExistence type="predicted"/>
<dbReference type="InterPro" id="IPR005162">
    <property type="entry name" value="Retrotrans_gag_dom"/>
</dbReference>
<comment type="caution">
    <text evidence="3">The sequence shown here is derived from an EMBL/GenBank/DDBJ whole genome shotgun (WGS) entry which is preliminary data.</text>
</comment>
<accession>A0A218VV08</accession>
<feature type="compositionally biased region" description="Basic and acidic residues" evidence="1">
    <location>
        <begin position="120"/>
        <end position="130"/>
    </location>
</feature>
<evidence type="ECO:0000259" key="2">
    <source>
        <dbReference type="Pfam" id="PF03732"/>
    </source>
</evidence>
<dbReference type="AlphaFoldDB" id="A0A218VV08"/>